<keyword evidence="3" id="KW-1185">Reference proteome</keyword>
<sequence length="130" mass="13884">MIRRPTSRALILCAGLQSAFCTAAHAARPLAAPDELLDRPLFSPTRRAAPHAAATGPADETPVLTGIIRTPHATLAVFQTHDGSQPRPQASGSRIGDWTLRSVDSRTAVLERDGRILALHPLFAPETPKP</sequence>
<feature type="chain" id="PRO_5041249010" description="Type II secretion system protein GspC N-terminal domain-containing protein" evidence="1">
    <location>
        <begin position="27"/>
        <end position="130"/>
    </location>
</feature>
<feature type="signal peptide" evidence="1">
    <location>
        <begin position="1"/>
        <end position="26"/>
    </location>
</feature>
<evidence type="ECO:0000313" key="3">
    <source>
        <dbReference type="Proteomes" id="UP001176960"/>
    </source>
</evidence>
<protein>
    <recommendedName>
        <fullName evidence="4">Type II secretion system protein GspC N-terminal domain-containing protein</fullName>
    </recommendedName>
</protein>
<dbReference type="RefSeq" id="WP_289841874.1">
    <property type="nucleotide sequence ID" value="NZ_CATKSH010000004.1"/>
</dbReference>
<name>A0AA35UFB7_9PROT</name>
<reference evidence="2" key="1">
    <citation type="submission" date="2023-03" db="EMBL/GenBank/DDBJ databases">
        <authorList>
            <person name="Cleenwerck I."/>
        </authorList>
    </citation>
    <scope>NUCLEOTIDE SEQUENCE</scope>
    <source>
        <strain evidence="2">LMG 32879</strain>
    </source>
</reference>
<organism evidence="2 3">
    <name type="scientific">Brytella acorum</name>
    <dbReference type="NCBI Taxonomy" id="2959299"/>
    <lineage>
        <taxon>Bacteria</taxon>
        <taxon>Pseudomonadati</taxon>
        <taxon>Pseudomonadota</taxon>
        <taxon>Alphaproteobacteria</taxon>
        <taxon>Acetobacterales</taxon>
        <taxon>Acetobacteraceae</taxon>
        <taxon>Brytella</taxon>
    </lineage>
</organism>
<comment type="caution">
    <text evidence="2">The sequence shown here is derived from an EMBL/GenBank/DDBJ whole genome shotgun (WGS) entry which is preliminary data.</text>
</comment>
<dbReference type="Proteomes" id="UP001176960">
    <property type="component" value="Unassembled WGS sequence"/>
</dbReference>
<keyword evidence="1" id="KW-0732">Signal</keyword>
<evidence type="ECO:0000256" key="1">
    <source>
        <dbReference type="SAM" id="SignalP"/>
    </source>
</evidence>
<dbReference type="AlphaFoldDB" id="A0AA35UFB7"/>
<proteinExistence type="predicted"/>
<evidence type="ECO:0000313" key="2">
    <source>
        <dbReference type="EMBL" id="CAI9120076.1"/>
    </source>
</evidence>
<dbReference type="EMBL" id="CATKSH010000004">
    <property type="protein sequence ID" value="CAI9120076.1"/>
    <property type="molecule type" value="Genomic_DNA"/>
</dbReference>
<evidence type="ECO:0008006" key="4">
    <source>
        <dbReference type="Google" id="ProtNLM"/>
    </source>
</evidence>
<gene>
    <name evidence="2" type="ORF">LMG32879_000905</name>
</gene>
<accession>A0AA35UFB7</accession>